<dbReference type="InterPro" id="IPR023753">
    <property type="entry name" value="FAD/NAD-binding_dom"/>
</dbReference>
<dbReference type="RefSeq" id="WP_129655339.1">
    <property type="nucleotide sequence ID" value="NZ_ML142912.1"/>
</dbReference>
<gene>
    <name evidence="4" type="ORF">DN53_17570</name>
</gene>
<dbReference type="EMBL" id="JJMP01000008">
    <property type="protein sequence ID" value="RYC50919.1"/>
    <property type="molecule type" value="Genomic_DNA"/>
</dbReference>
<keyword evidence="1" id="KW-0285">Flavoprotein</keyword>
<dbReference type="Pfam" id="PF07992">
    <property type="entry name" value="Pyr_redox_2"/>
    <property type="match status" value="1"/>
</dbReference>
<keyword evidence="5" id="KW-1185">Reference proteome</keyword>
<dbReference type="PANTHER" id="PTHR48105">
    <property type="entry name" value="THIOREDOXIN REDUCTASE 1-RELATED-RELATED"/>
    <property type="match status" value="1"/>
</dbReference>
<organism evidence="4 5">
    <name type="scientific">Flagellimonas olearia</name>
    <dbReference type="NCBI Taxonomy" id="552546"/>
    <lineage>
        <taxon>Bacteria</taxon>
        <taxon>Pseudomonadati</taxon>
        <taxon>Bacteroidota</taxon>
        <taxon>Flavobacteriia</taxon>
        <taxon>Flavobacteriales</taxon>
        <taxon>Flavobacteriaceae</taxon>
        <taxon>Flagellimonas</taxon>
    </lineage>
</organism>
<accession>A0A444VJI0</accession>
<dbReference type="AlphaFoldDB" id="A0A444VJI0"/>
<evidence type="ECO:0000256" key="1">
    <source>
        <dbReference type="ARBA" id="ARBA00022630"/>
    </source>
</evidence>
<dbReference type="PRINTS" id="PR00368">
    <property type="entry name" value="FADPNR"/>
</dbReference>
<dbReference type="Gene3D" id="3.50.50.60">
    <property type="entry name" value="FAD/NAD(P)-binding domain"/>
    <property type="match status" value="2"/>
</dbReference>
<evidence type="ECO:0000256" key="2">
    <source>
        <dbReference type="ARBA" id="ARBA00023002"/>
    </source>
</evidence>
<evidence type="ECO:0000313" key="5">
    <source>
        <dbReference type="Proteomes" id="UP000290261"/>
    </source>
</evidence>
<sequence>MEQSSVFDVIIIGGSYAGLSAAMTLGRSLKKVLVIDSGEPCNKPTPHSHNFLTQDGKTPSEISSLAQQQVSQYNTVHFHTDVAIDGKKTAEGFEISTQSGKKFETEKLIFATGVKDNVPNIPGFSECWGKTLIHCPYCHGYEFHGKKTGIWAPAEKAFHLAGLVNNLTQDLTMITSNKSDFTTEQLEKLQQHNIKIEEGEIHHIEHENGNMVHIVFKNGKKIRLDALYAGIPFEQHCKIPETLGCEITEQGYIKIDGLQKTTVDGIYACGDNTSPMRSVANAVHQGNFAGAVINKELTEENF</sequence>
<dbReference type="SUPFAM" id="SSF51905">
    <property type="entry name" value="FAD/NAD(P)-binding domain"/>
    <property type="match status" value="1"/>
</dbReference>
<feature type="domain" description="FAD/NAD(P)-binding" evidence="3">
    <location>
        <begin position="7"/>
        <end position="286"/>
    </location>
</feature>
<evidence type="ECO:0000313" key="4">
    <source>
        <dbReference type="EMBL" id="RYC50919.1"/>
    </source>
</evidence>
<keyword evidence="2" id="KW-0560">Oxidoreductase</keyword>
<protein>
    <submittedName>
        <fullName evidence="4">Pyridine nucleotide-disulfide oxidoreductase</fullName>
    </submittedName>
</protein>
<name>A0A444VJI0_9FLAO</name>
<dbReference type="InterPro" id="IPR036188">
    <property type="entry name" value="FAD/NAD-bd_sf"/>
</dbReference>
<dbReference type="PRINTS" id="PR00469">
    <property type="entry name" value="PNDRDTASEII"/>
</dbReference>
<reference evidence="4 5" key="1">
    <citation type="submission" date="2014-04" db="EMBL/GenBank/DDBJ databases">
        <title>Whole genome of Muricauda olearia.</title>
        <authorList>
            <person name="Zhang X.-H."/>
            <person name="Tang K."/>
        </authorList>
    </citation>
    <scope>NUCLEOTIDE SEQUENCE [LARGE SCALE GENOMIC DNA]</scope>
    <source>
        <strain evidence="4 5">Th120</strain>
    </source>
</reference>
<dbReference type="GO" id="GO:0016491">
    <property type="term" value="F:oxidoreductase activity"/>
    <property type="evidence" value="ECO:0007669"/>
    <property type="project" value="UniProtKB-KW"/>
</dbReference>
<proteinExistence type="predicted"/>
<dbReference type="InterPro" id="IPR050097">
    <property type="entry name" value="Ferredoxin-NADP_redctase_2"/>
</dbReference>
<evidence type="ECO:0000259" key="3">
    <source>
        <dbReference type="Pfam" id="PF07992"/>
    </source>
</evidence>
<comment type="caution">
    <text evidence="4">The sequence shown here is derived from an EMBL/GenBank/DDBJ whole genome shotgun (WGS) entry which is preliminary data.</text>
</comment>
<dbReference type="Proteomes" id="UP000290261">
    <property type="component" value="Unassembled WGS sequence"/>
</dbReference>